<gene>
    <name evidence="1" type="ORF">N478_02385</name>
</gene>
<dbReference type="EMBL" id="AUXX01000012">
    <property type="protein sequence ID" value="KZN67626.1"/>
    <property type="molecule type" value="Genomic_DNA"/>
</dbReference>
<reference evidence="1 2" key="1">
    <citation type="submission" date="2013-07" db="EMBL/GenBank/DDBJ databases">
        <title>Comparative Genomic and Metabolomic Analysis of Twelve Strains of Pseudoalteromonas luteoviolacea.</title>
        <authorList>
            <person name="Vynne N.G."/>
            <person name="Mansson M."/>
            <person name="Gram L."/>
        </authorList>
    </citation>
    <scope>NUCLEOTIDE SEQUENCE [LARGE SCALE GENOMIC DNA]</scope>
    <source>
        <strain evidence="1 2">S4060-1</strain>
    </source>
</reference>
<accession>A0A161YXF8</accession>
<dbReference type="AlphaFoldDB" id="A0A161YXF8"/>
<evidence type="ECO:0000313" key="1">
    <source>
        <dbReference type="EMBL" id="KZN67626.1"/>
    </source>
</evidence>
<organism evidence="1 2">
    <name type="scientific">Pseudoalteromonas luteoviolacea S4060-1</name>
    <dbReference type="NCBI Taxonomy" id="1365257"/>
    <lineage>
        <taxon>Bacteria</taxon>
        <taxon>Pseudomonadati</taxon>
        <taxon>Pseudomonadota</taxon>
        <taxon>Gammaproteobacteria</taxon>
        <taxon>Alteromonadales</taxon>
        <taxon>Pseudoalteromonadaceae</taxon>
        <taxon>Pseudoalteromonas</taxon>
    </lineage>
</organism>
<dbReference type="Proteomes" id="UP000076661">
    <property type="component" value="Unassembled WGS sequence"/>
</dbReference>
<evidence type="ECO:0000313" key="2">
    <source>
        <dbReference type="Proteomes" id="UP000076661"/>
    </source>
</evidence>
<name>A0A161YXF8_9GAMM</name>
<proteinExistence type="predicted"/>
<comment type="caution">
    <text evidence="1">The sequence shown here is derived from an EMBL/GenBank/DDBJ whole genome shotgun (WGS) entry which is preliminary data.</text>
</comment>
<protein>
    <submittedName>
        <fullName evidence="1">Uncharacterized protein</fullName>
    </submittedName>
</protein>
<dbReference type="RefSeq" id="WP_063380937.1">
    <property type="nucleotide sequence ID" value="NZ_AUXX01000012.1"/>
</dbReference>
<dbReference type="PATRIC" id="fig|1365257.3.peg.2067"/>
<sequence>MFDTDLEAKDAQLRAYQDANAELAVHSMILKHSPANIDNLAAYIRSAKKLIDICLRDEDRLLVINLRLWVRRNLVLNHGRGSANLRFQAMCEKELNQIDTHLVKVFTPFGRNIVPLLRKV</sequence>